<evidence type="ECO:0000259" key="12">
    <source>
        <dbReference type="PROSITE" id="PS51198"/>
    </source>
</evidence>
<dbReference type="InterPro" id="IPR027417">
    <property type="entry name" value="P-loop_NTPase"/>
</dbReference>
<keyword evidence="7" id="KW-0413">Isomerase</keyword>
<dbReference type="GO" id="GO:0000725">
    <property type="term" value="P:recombinational repair"/>
    <property type="evidence" value="ECO:0007669"/>
    <property type="project" value="TreeGrafter"/>
</dbReference>
<evidence type="ECO:0000256" key="6">
    <source>
        <dbReference type="ARBA" id="ARBA00023125"/>
    </source>
</evidence>
<name>A5Z5G3_9FIRM</name>
<reference evidence="14 15" key="2">
    <citation type="submission" date="2007-04" db="EMBL/GenBank/DDBJ databases">
        <title>Draft genome sequence of Eubacterium ventriosum (ATCC 27560).</title>
        <authorList>
            <person name="Sudarsanam P."/>
            <person name="Ley R."/>
            <person name="Guruge J."/>
            <person name="Turnbaugh P.J."/>
            <person name="Mahowald M."/>
            <person name="Liep D."/>
            <person name="Gordon J."/>
        </authorList>
    </citation>
    <scope>NUCLEOTIDE SEQUENCE [LARGE SCALE GENOMIC DNA]</scope>
    <source>
        <strain evidence="14 15">ATCC 27560</strain>
    </source>
</reference>
<dbReference type="EMBL" id="AAVL02000030">
    <property type="protein sequence ID" value="EDM51936.1"/>
    <property type="molecule type" value="Genomic_DNA"/>
</dbReference>
<dbReference type="Gene3D" id="1.10.486.10">
    <property type="entry name" value="PCRA, domain 4"/>
    <property type="match status" value="1"/>
</dbReference>
<dbReference type="PANTHER" id="PTHR11070">
    <property type="entry name" value="UVRD / RECB / PCRA DNA HELICASE FAMILY MEMBER"/>
    <property type="match status" value="1"/>
</dbReference>
<reference evidence="14 15" key="1">
    <citation type="submission" date="2007-03" db="EMBL/GenBank/DDBJ databases">
        <authorList>
            <person name="Fulton L."/>
            <person name="Clifton S."/>
            <person name="Fulton B."/>
            <person name="Xu J."/>
            <person name="Minx P."/>
            <person name="Pepin K.H."/>
            <person name="Johnson M."/>
            <person name="Thiruvilangam P."/>
            <person name="Bhonagiri V."/>
            <person name="Nash W.E."/>
            <person name="Mardis E.R."/>
            <person name="Wilson R.K."/>
        </authorList>
    </citation>
    <scope>NUCLEOTIDE SEQUENCE [LARGE SCALE GENOMIC DNA]</scope>
    <source>
        <strain evidence="14 15">ATCC 27560</strain>
    </source>
</reference>
<dbReference type="GO" id="GO:0006260">
    <property type="term" value="P:DNA replication"/>
    <property type="evidence" value="ECO:0007669"/>
    <property type="project" value="InterPro"/>
</dbReference>
<evidence type="ECO:0000259" key="13">
    <source>
        <dbReference type="PROSITE" id="PS51217"/>
    </source>
</evidence>
<dbReference type="CDD" id="cd18807">
    <property type="entry name" value="SF1_C_UvrD"/>
    <property type="match status" value="1"/>
</dbReference>
<dbReference type="PROSITE" id="PS51198">
    <property type="entry name" value="UVRD_HELICASE_ATP_BIND"/>
    <property type="match status" value="1"/>
</dbReference>
<feature type="binding site" evidence="10">
    <location>
        <begin position="30"/>
        <end position="37"/>
    </location>
    <ligand>
        <name>ATP</name>
        <dbReference type="ChEBI" id="CHEBI:30616"/>
    </ligand>
</feature>
<dbReference type="SUPFAM" id="SSF52540">
    <property type="entry name" value="P-loop containing nucleoside triphosphate hydrolases"/>
    <property type="match status" value="1"/>
</dbReference>
<dbReference type="GO" id="GO:0005524">
    <property type="term" value="F:ATP binding"/>
    <property type="evidence" value="ECO:0007669"/>
    <property type="project" value="UniProtKB-UniRule"/>
</dbReference>
<dbReference type="InterPro" id="IPR014016">
    <property type="entry name" value="UvrD-like_ATP-bd"/>
</dbReference>
<dbReference type="InterPro" id="IPR013986">
    <property type="entry name" value="DExx_box_DNA_helicase_dom_sf"/>
</dbReference>
<evidence type="ECO:0000256" key="3">
    <source>
        <dbReference type="ARBA" id="ARBA00022801"/>
    </source>
</evidence>
<keyword evidence="6 11" id="KW-0238">DNA-binding</keyword>
<evidence type="ECO:0000256" key="8">
    <source>
        <dbReference type="ARBA" id="ARBA00034617"/>
    </source>
</evidence>
<dbReference type="PROSITE" id="PS51217">
    <property type="entry name" value="UVRD_HELICASE_CTER"/>
    <property type="match status" value="1"/>
</dbReference>
<evidence type="ECO:0000313" key="15">
    <source>
        <dbReference type="Proteomes" id="UP000006000"/>
    </source>
</evidence>
<dbReference type="CDD" id="cd17932">
    <property type="entry name" value="DEXQc_UvrD"/>
    <property type="match status" value="1"/>
</dbReference>
<dbReference type="Pfam" id="PF13361">
    <property type="entry name" value="UvrD_C"/>
    <property type="match status" value="1"/>
</dbReference>
<feature type="domain" description="UvrD-like helicase C-terminal" evidence="13">
    <location>
        <begin position="290"/>
        <end position="564"/>
    </location>
</feature>
<dbReference type="PANTHER" id="PTHR11070:SF2">
    <property type="entry name" value="ATP-DEPENDENT DNA HELICASE SRS2"/>
    <property type="match status" value="1"/>
</dbReference>
<organism evidence="14 15">
    <name type="scientific">Eubacterium ventriosum ATCC 27560</name>
    <dbReference type="NCBI Taxonomy" id="411463"/>
    <lineage>
        <taxon>Bacteria</taxon>
        <taxon>Bacillati</taxon>
        <taxon>Bacillota</taxon>
        <taxon>Clostridia</taxon>
        <taxon>Eubacteriales</taxon>
        <taxon>Eubacteriaceae</taxon>
        <taxon>Eubacterium</taxon>
    </lineage>
</organism>
<feature type="domain" description="UvrD-like helicase ATP-binding" evidence="12">
    <location>
        <begin position="9"/>
        <end position="289"/>
    </location>
</feature>
<evidence type="ECO:0000256" key="2">
    <source>
        <dbReference type="ARBA" id="ARBA00022741"/>
    </source>
</evidence>
<accession>A5Z5G3</accession>
<dbReference type="NCBIfam" id="TIGR01073">
    <property type="entry name" value="pcrA"/>
    <property type="match status" value="1"/>
</dbReference>
<comment type="catalytic activity">
    <reaction evidence="8">
        <text>Couples ATP hydrolysis with the unwinding of duplex DNA by translocating in the 3'-5' direction.</text>
        <dbReference type="EC" id="5.6.2.4"/>
    </reaction>
</comment>
<dbReference type="EC" id="5.6.2.4" evidence="11"/>
<dbReference type="InterPro" id="IPR005751">
    <property type="entry name" value="ATP-dep_DNA_helicase_PcrA"/>
</dbReference>
<dbReference type="GO" id="GO:0043138">
    <property type="term" value="F:3'-5' DNA helicase activity"/>
    <property type="evidence" value="ECO:0007669"/>
    <property type="project" value="UniProtKB-EC"/>
</dbReference>
<dbReference type="GO" id="GO:0005829">
    <property type="term" value="C:cytosol"/>
    <property type="evidence" value="ECO:0007669"/>
    <property type="project" value="TreeGrafter"/>
</dbReference>
<evidence type="ECO:0000256" key="11">
    <source>
        <dbReference type="RuleBase" id="RU364053"/>
    </source>
</evidence>
<proteinExistence type="inferred from homology"/>
<dbReference type="Gene3D" id="3.40.50.300">
    <property type="entry name" value="P-loop containing nucleotide triphosphate hydrolases"/>
    <property type="match status" value="2"/>
</dbReference>
<evidence type="ECO:0000256" key="9">
    <source>
        <dbReference type="ARBA" id="ARBA00048988"/>
    </source>
</evidence>
<dbReference type="GO" id="GO:0033202">
    <property type="term" value="C:DNA helicase complex"/>
    <property type="evidence" value="ECO:0007669"/>
    <property type="project" value="TreeGrafter"/>
</dbReference>
<gene>
    <name evidence="14" type="ORF">EUBVEN_00943</name>
</gene>
<dbReference type="Proteomes" id="UP000006000">
    <property type="component" value="Unassembled WGS sequence"/>
</dbReference>
<dbReference type="Pfam" id="PF00580">
    <property type="entry name" value="UvrD-helicase"/>
    <property type="match status" value="1"/>
</dbReference>
<comment type="similarity">
    <text evidence="1 11">Belongs to the helicase family. UvrD subfamily.</text>
</comment>
<comment type="caution">
    <text evidence="14">The sequence shown here is derived from an EMBL/GenBank/DDBJ whole genome shotgun (WGS) entry which is preliminary data.</text>
</comment>
<dbReference type="GO" id="GO:0003677">
    <property type="term" value="F:DNA binding"/>
    <property type="evidence" value="ECO:0007669"/>
    <property type="project" value="UniProtKB-KW"/>
</dbReference>
<comment type="catalytic activity">
    <reaction evidence="9 11">
        <text>ATP + H2O = ADP + phosphate + H(+)</text>
        <dbReference type="Rhea" id="RHEA:13065"/>
        <dbReference type="ChEBI" id="CHEBI:15377"/>
        <dbReference type="ChEBI" id="CHEBI:15378"/>
        <dbReference type="ChEBI" id="CHEBI:30616"/>
        <dbReference type="ChEBI" id="CHEBI:43474"/>
        <dbReference type="ChEBI" id="CHEBI:456216"/>
        <dbReference type="EC" id="5.6.2.4"/>
    </reaction>
</comment>
<keyword evidence="2 10" id="KW-0547">Nucleotide-binding</keyword>
<keyword evidence="3 10" id="KW-0378">Hydrolase</keyword>
<dbReference type="GO" id="GO:0009314">
    <property type="term" value="P:response to radiation"/>
    <property type="evidence" value="ECO:0007669"/>
    <property type="project" value="UniProtKB-ARBA"/>
</dbReference>
<keyword evidence="5 10" id="KW-0067">ATP-binding</keyword>
<evidence type="ECO:0000256" key="7">
    <source>
        <dbReference type="ARBA" id="ARBA00023235"/>
    </source>
</evidence>
<dbReference type="AlphaFoldDB" id="A5Z5G3"/>
<dbReference type="eggNOG" id="COG0210">
    <property type="taxonomic scope" value="Bacteria"/>
</dbReference>
<dbReference type="STRING" id="411463.EUBVEN_00943"/>
<evidence type="ECO:0000256" key="1">
    <source>
        <dbReference type="ARBA" id="ARBA00009922"/>
    </source>
</evidence>
<dbReference type="InterPro" id="IPR000212">
    <property type="entry name" value="DNA_helicase_UvrD/REP"/>
</dbReference>
<evidence type="ECO:0000313" key="14">
    <source>
        <dbReference type="EMBL" id="EDM51936.1"/>
    </source>
</evidence>
<evidence type="ECO:0000256" key="10">
    <source>
        <dbReference type="PROSITE-ProRule" id="PRU00560"/>
    </source>
</evidence>
<keyword evidence="4 10" id="KW-0347">Helicase</keyword>
<dbReference type="Pfam" id="PF21196">
    <property type="entry name" value="PcrA_UvrD_tudor"/>
    <property type="match status" value="1"/>
</dbReference>
<evidence type="ECO:0000256" key="4">
    <source>
        <dbReference type="ARBA" id="ARBA00022806"/>
    </source>
</evidence>
<dbReference type="Gene3D" id="1.10.10.160">
    <property type="match status" value="1"/>
</dbReference>
<sequence length="780" mass="88441">MEFMNNIYETLNDMQQLAVYHTEGPLLILAGAGSGKTRVLTHRIAYLIEEKHVQPYNIMAITFTNKAAGEMRERVNKIVGFGAEQVWVSTFHSACVRILRRYIDRIGYSNDFTIYDTEDQKKLLKDVIKNLNLDPKMYKENAVLGKISDFKNKLVTTGEVAQMAQSDFKLLNLSKIYNNYQEALKKNNALDFDDLIMKTVHLFRKCPEVLESYQERLKYIMVDEYQDTNGAQFAFIKLLASKYQNLCVVGDDDQSIYKFRGADISNILQFEKNFNNARVVKLEQNYRSTKTILDAANEVIHNNKGRKDKTLWSDNEQGEKIDLYQAEDAYAEADMVASTIKENVDFGRADYSDYAILYRTNAQSRALEEKLLLRNIPYKIIGGQNFYQRKEIKDVLAYLRIICNATDDIAVERIINVPKRGIGATTVTKAKDFARAYGFNLYESLLEVENIPGLERAATKVRKFTDLIENFKDQQQSMSLKELVNEVLNETGYVAELAAENTDEANGRIENIDELITKVTEYEENTDNPSLAEFLEEVALVSEIDNLDEDSSYVVLMTVHSAKGLEFPNVFLCGMEDGLFPGYMSIMSDDPEELEEERRLCYVAITRAMKHLTISYAKRRMVRGETQYNIISRFVKEIPMSLVNSKNVTDRVAAGFEKKPSFSGFGGYEGSLNHGGSGYMGSSYGGSRNFAANEHKNAYRAMAKKPAYGNPSTKPGFGKQFVVTKADIDYGVGDRVHHIKFGDGTVLGVEDGPRDYQVTVEFDTAGQKVMMASFAKLKKL</sequence>
<dbReference type="GO" id="GO:0016887">
    <property type="term" value="F:ATP hydrolysis activity"/>
    <property type="evidence" value="ECO:0007669"/>
    <property type="project" value="RHEA"/>
</dbReference>
<evidence type="ECO:0000256" key="5">
    <source>
        <dbReference type="ARBA" id="ARBA00022840"/>
    </source>
</evidence>
<dbReference type="HOGENOM" id="CLU_004585_5_2_9"/>
<dbReference type="FunFam" id="1.10.486.10:FF:000003">
    <property type="entry name" value="ATP-dependent DNA helicase"/>
    <property type="match status" value="1"/>
</dbReference>
<protein>
    <recommendedName>
        <fullName evidence="11">ATP-dependent DNA helicase</fullName>
        <ecNumber evidence="11">5.6.2.4</ecNumber>
    </recommendedName>
</protein>
<dbReference type="FunFam" id="1.10.10.160:FF:000001">
    <property type="entry name" value="ATP-dependent DNA helicase"/>
    <property type="match status" value="1"/>
</dbReference>
<dbReference type="InterPro" id="IPR014017">
    <property type="entry name" value="DNA_helicase_UvrD-like_C"/>
</dbReference>